<evidence type="ECO:0000313" key="9">
    <source>
        <dbReference type="EMBL" id="SSX32407.1"/>
    </source>
</evidence>
<evidence type="ECO:0000256" key="2">
    <source>
        <dbReference type="ARBA" id="ARBA00022723"/>
    </source>
</evidence>
<keyword evidence="5" id="KW-0325">Glycoprotein</keyword>
<dbReference type="EMBL" id="UFQT01002013">
    <property type="protein sequence ID" value="SSX32407.1"/>
    <property type="molecule type" value="Genomic_DNA"/>
</dbReference>
<accession>A0A336MVY7</accession>
<dbReference type="OMA" id="LCFWMRF"/>
<dbReference type="InterPro" id="IPR051360">
    <property type="entry name" value="Neuronal_Pentraxin_Related"/>
</dbReference>
<dbReference type="PANTHER" id="PTHR19277">
    <property type="entry name" value="PENTRAXIN"/>
    <property type="match status" value="1"/>
</dbReference>
<protein>
    <submittedName>
        <fullName evidence="9">CSON004950 protein</fullName>
    </submittedName>
</protein>
<dbReference type="PANTHER" id="PTHR19277:SF125">
    <property type="entry name" value="B6"/>
    <property type="match status" value="1"/>
</dbReference>
<dbReference type="SMART" id="SM00159">
    <property type="entry name" value="PTX"/>
    <property type="match status" value="1"/>
</dbReference>
<dbReference type="Gene3D" id="2.60.120.200">
    <property type="match status" value="1"/>
</dbReference>
<dbReference type="PRINTS" id="PR00895">
    <property type="entry name" value="PENTAXIN"/>
</dbReference>
<feature type="domain" description="Pentraxin (PTX)" evidence="8">
    <location>
        <begin position="132"/>
        <end position="327"/>
    </location>
</feature>
<proteinExistence type="predicted"/>
<dbReference type="VEuPathDB" id="VectorBase:CSON004950"/>
<evidence type="ECO:0000256" key="5">
    <source>
        <dbReference type="ARBA" id="ARBA00023180"/>
    </source>
</evidence>
<evidence type="ECO:0000256" key="1">
    <source>
        <dbReference type="ARBA" id="ARBA00001913"/>
    </source>
</evidence>
<evidence type="ECO:0000256" key="7">
    <source>
        <dbReference type="SAM" id="SignalP"/>
    </source>
</evidence>
<evidence type="ECO:0000256" key="3">
    <source>
        <dbReference type="ARBA" id="ARBA00022837"/>
    </source>
</evidence>
<feature type="signal peptide" evidence="7">
    <location>
        <begin position="1"/>
        <end position="18"/>
    </location>
</feature>
<keyword evidence="4" id="KW-1015">Disulfide bond</keyword>
<keyword evidence="7" id="KW-0732">Signal</keyword>
<dbReference type="GO" id="GO:0046872">
    <property type="term" value="F:metal ion binding"/>
    <property type="evidence" value="ECO:0007669"/>
    <property type="project" value="UniProtKB-KW"/>
</dbReference>
<evidence type="ECO:0000256" key="6">
    <source>
        <dbReference type="SAM" id="MobiDB-lite"/>
    </source>
</evidence>
<feature type="chain" id="PRO_5016349425" evidence="7">
    <location>
        <begin position="19"/>
        <end position="580"/>
    </location>
</feature>
<evidence type="ECO:0000256" key="4">
    <source>
        <dbReference type="ARBA" id="ARBA00023157"/>
    </source>
</evidence>
<dbReference type="InterPro" id="IPR001759">
    <property type="entry name" value="PTX_dom"/>
</dbReference>
<name>A0A336MVY7_CULSO</name>
<dbReference type="AlphaFoldDB" id="A0A336MVY7"/>
<gene>
    <name evidence="9" type="primary">CSON004950</name>
</gene>
<sequence length="580" mass="64152">MKKILLLLFTITVPSVFCVTHTSGPLRAFSISQKLPLVGGSSNNNPTYQQPIYQQQAQDRVSTTYHGNIFGNKISATLSKQLDDNLNELSNERILGSDVGYDGSAGVSSTNDFGGGSYFGNKLYNGFLDSHQTCPVEKYAIEGDGVVEYHSSIPKLEQFTLCAWMRFTNHSGDHTIFTYSVKDEPREIQMWIANTNKQSFISMAVHGQSLYRLNYPLKMFQWHHMCSSWNGKTGEWQLWVKAERVGRGFHNRLVSHVLEPHGAAFSGGPSITGPVDKGHHIEITMVQLYKVALSAGKAHRDHKHHHVHHFDHNGPIEPTTKAPTPAPQPTQPVNPLLANGQILQRVPFNLAIPPQQQQQQQNLPVQGIPSQLVGQQLAAQQPQQATITSSFANGQLNVGSRILQEQLVSGHPNSRSSPFKVRPASPAQSTRFVFGDAFGDLGSAPSLQLPNGLRLQKRRAHKRELSENNKKLAKRGLVMLKDGSIVDDTLITVPGLFDGLTQFGVPEFKQDAMMKQNDLEDEIREHDREPAEGEVQAVMSLCSKCQVEPFQGAIVLSWRELKTSTKGALKALSHGPCGEF</sequence>
<feature type="region of interest" description="Disordered" evidence="6">
    <location>
        <begin position="307"/>
        <end position="335"/>
    </location>
</feature>
<dbReference type="Pfam" id="PF00354">
    <property type="entry name" value="Pentaxin"/>
    <property type="match status" value="1"/>
</dbReference>
<dbReference type="SUPFAM" id="SSF49899">
    <property type="entry name" value="Concanavalin A-like lectins/glucanases"/>
    <property type="match status" value="1"/>
</dbReference>
<keyword evidence="3" id="KW-0106">Calcium</keyword>
<keyword evidence="2" id="KW-0479">Metal-binding</keyword>
<evidence type="ECO:0000259" key="8">
    <source>
        <dbReference type="SMART" id="SM00159"/>
    </source>
</evidence>
<dbReference type="InterPro" id="IPR013320">
    <property type="entry name" value="ConA-like_dom_sf"/>
</dbReference>
<organism evidence="9">
    <name type="scientific">Culicoides sonorensis</name>
    <name type="common">Biting midge</name>
    <dbReference type="NCBI Taxonomy" id="179676"/>
    <lineage>
        <taxon>Eukaryota</taxon>
        <taxon>Metazoa</taxon>
        <taxon>Ecdysozoa</taxon>
        <taxon>Arthropoda</taxon>
        <taxon>Hexapoda</taxon>
        <taxon>Insecta</taxon>
        <taxon>Pterygota</taxon>
        <taxon>Neoptera</taxon>
        <taxon>Endopterygota</taxon>
        <taxon>Diptera</taxon>
        <taxon>Nematocera</taxon>
        <taxon>Chironomoidea</taxon>
        <taxon>Ceratopogonidae</taxon>
        <taxon>Ceratopogoninae</taxon>
        <taxon>Culicoides</taxon>
        <taxon>Monoculicoides</taxon>
    </lineage>
</organism>
<reference evidence="9" key="1">
    <citation type="submission" date="2018-07" db="EMBL/GenBank/DDBJ databases">
        <authorList>
            <person name="Quirk P.G."/>
            <person name="Krulwich T.A."/>
        </authorList>
    </citation>
    <scope>NUCLEOTIDE SEQUENCE</scope>
</reference>
<comment type="cofactor">
    <cofactor evidence="1">
        <name>Ca(2+)</name>
        <dbReference type="ChEBI" id="CHEBI:29108"/>
    </cofactor>
</comment>